<keyword evidence="5" id="KW-1185">Reference proteome</keyword>
<dbReference type="InterPro" id="IPR016181">
    <property type="entry name" value="Acyl_CoA_acyltransferase"/>
</dbReference>
<dbReference type="Proteomes" id="UP000675880">
    <property type="component" value="Unassembled WGS sequence"/>
</dbReference>
<evidence type="ECO:0000256" key="1">
    <source>
        <dbReference type="ARBA" id="ARBA00023098"/>
    </source>
</evidence>
<feature type="transmembrane region" description="Helical" evidence="2">
    <location>
        <begin position="361"/>
        <end position="385"/>
    </location>
</feature>
<evidence type="ECO:0000259" key="3">
    <source>
        <dbReference type="PROSITE" id="PS51186"/>
    </source>
</evidence>
<dbReference type="RefSeq" id="WP_213040564.1">
    <property type="nucleotide sequence ID" value="NZ_CAJNBJ010000001.1"/>
</dbReference>
<feature type="transmembrane region" description="Helical" evidence="2">
    <location>
        <begin position="327"/>
        <end position="349"/>
    </location>
</feature>
<keyword evidence="1" id="KW-0443">Lipid metabolism</keyword>
<feature type="domain" description="N-acetyltransferase" evidence="3">
    <location>
        <begin position="1184"/>
        <end position="1331"/>
    </location>
</feature>
<feature type="transmembrane region" description="Helical" evidence="2">
    <location>
        <begin position="220"/>
        <end position="239"/>
    </location>
</feature>
<reference evidence="4 5" key="1">
    <citation type="submission" date="2021-02" db="EMBL/GenBank/DDBJ databases">
        <authorList>
            <person name="Han P."/>
        </authorList>
    </citation>
    <scope>NUCLEOTIDE SEQUENCE [LARGE SCALE GENOMIC DNA]</scope>
    <source>
        <strain evidence="4">Candidatus Nitrospira sp. ZN2</strain>
    </source>
</reference>
<dbReference type="PROSITE" id="PS51186">
    <property type="entry name" value="GNAT"/>
    <property type="match status" value="1"/>
</dbReference>
<dbReference type="EMBL" id="CAJNBJ010000001">
    <property type="protein sequence ID" value="CAE6700563.1"/>
    <property type="molecule type" value="Genomic_DNA"/>
</dbReference>
<feature type="transmembrane region" description="Helical" evidence="2">
    <location>
        <begin position="473"/>
        <end position="492"/>
    </location>
</feature>
<dbReference type="InterPro" id="IPR002641">
    <property type="entry name" value="PNPLA_dom"/>
</dbReference>
<evidence type="ECO:0000313" key="4">
    <source>
        <dbReference type="EMBL" id="CAE6700563.1"/>
    </source>
</evidence>
<keyword evidence="2" id="KW-1133">Transmembrane helix</keyword>
<dbReference type="CDD" id="cd04301">
    <property type="entry name" value="NAT_SF"/>
    <property type="match status" value="1"/>
</dbReference>
<dbReference type="Gene3D" id="3.40.630.30">
    <property type="match status" value="1"/>
</dbReference>
<feature type="transmembrane region" description="Helical" evidence="2">
    <location>
        <begin position="406"/>
        <end position="428"/>
    </location>
</feature>
<sequence>MSTPHPSHDCPLSLAKILLEETELLDGPFPDDHPVKVLAVKNSDGTLDKELIEELRRYIHGRHPKQAGLCLSGGGIRSATFGLGILQSLAKLQILDKFDYLSTVSGGGYIGSWLTAWIHRHPRGLDGVVDDLSKAPNTGAADASPPVRWLRNYSNYLSPRLGFFSADSWTLLGIYLRNLGLNWMVLLPLLAIPLLGPRWIIALTQLHTAKSPLPDWATPALLIVGLGLAVMALIYLHLCRPTLSEYRRDRWWHRLETQAWFLRACLAPLILSLGCLTTAWAWFRNGGGTLDQITVHQAVIGGALLHTGSWLFSAVALKRFKAMTRWLLSETFAVAATGALGGLFLRGALAKLPDGVVVARFAEWFACFAVPGVLALFLLTATIFIGLASRFTEEQDREWWGRTGSWMLIAMIMWIGLCGIVVFGPGLIHWMTPQVAASVGGLSGLLTLLLGFSSRTTAQQQEERSTTTALTDLAVRAAAPLFMIGVLIALALGTSWQLDLLAHQYDRRVNDLAAPLQTGLGIRADPWGHDQVLHQTPVWLLFRFTVTVLLLGLLMSSFININRFSLHAMYRNRLIRAYLGASRVQAERDLTFNPFTGFDNLDNPAMSDMRFDEVRVARWFHTQERRQPTIPALVDYLHLSNPTPDQQDHLRAQLPQDLRLAPVRTRLSEAARQLRLGPAGLARLTALQLPGTAAGRAATTWFADLFIHQRHTQRPRPLHLVNIALNLVKGDNLAWQQRKAQSFTISPLHSGSWNLGYRRSDEYGANRYIGQPLSLGTALAISGAAASPNMGYHSSSAVTFLLALFNIRLGWWLGNPGPAGADTYRQASPTLSIRPLLAEAFGLTDSCHPYVYLSDGGHFENLGLYEMVRRRCHCILVVDAGCDPSLAFEDFGNAIRKIRIDLGIDIEINLDQIKRSPDAGTSARHHAIGTIRYDKVDDNATAGTLVYLKPSLTGSEPTDVQDYAARHPAFPHESTSDQFFDEAQFESYRRLGEHVAQQVLRPALQRSEQEFSRLCHALRSHWMTTPPGMQESFLGETDDLKDLERLLRDDPELLRYDLEIYPELCSVFGMDQGSLAPNPRAALHTCNLQIQLMEQVYLAVKLEEFHGHALNRGWMNLFRRWTASATFRLFWPTLCGMYSQQFVRFAEQHLNLSIDQVTLLEPLGTTSDLSSLFRDLSIEWASVPDYAQTFVHVLERPLPLEDVTDRPPRLAVWQMRLPGLDSQAGPVGPGEILAIVTATRLSVTGHRLGLYGWVRPAYRGLGLGHRLFGRAIAELTAAYQGHNLSVDLGPDNPAWAGTSIRNVGWLRFYEQLGFTRDRSDPTRFQMTRILR</sequence>
<feature type="transmembrane region" description="Helical" evidence="2">
    <location>
        <begin position="540"/>
        <end position="561"/>
    </location>
</feature>
<protein>
    <submittedName>
        <fullName evidence="4">N-acetyltransferase domain-containing protein</fullName>
    </submittedName>
</protein>
<accession>A0ABM8QJH5</accession>
<evidence type="ECO:0000256" key="2">
    <source>
        <dbReference type="SAM" id="Phobius"/>
    </source>
</evidence>
<dbReference type="Gene3D" id="3.40.1090.10">
    <property type="entry name" value="Cytosolic phospholipase A2 catalytic domain"/>
    <property type="match status" value="2"/>
</dbReference>
<evidence type="ECO:0000313" key="5">
    <source>
        <dbReference type="Proteomes" id="UP000675880"/>
    </source>
</evidence>
<keyword evidence="2" id="KW-0812">Transmembrane</keyword>
<feature type="transmembrane region" description="Helical" evidence="2">
    <location>
        <begin position="260"/>
        <end position="283"/>
    </location>
</feature>
<dbReference type="SUPFAM" id="SSF52151">
    <property type="entry name" value="FabD/lysophospholipase-like"/>
    <property type="match status" value="1"/>
</dbReference>
<proteinExistence type="predicted"/>
<dbReference type="Pfam" id="PF01734">
    <property type="entry name" value="Patatin"/>
    <property type="match status" value="1"/>
</dbReference>
<feature type="transmembrane region" description="Helical" evidence="2">
    <location>
        <begin position="295"/>
        <end position="315"/>
    </location>
</feature>
<dbReference type="InterPro" id="IPR016035">
    <property type="entry name" value="Acyl_Trfase/lysoPLipase"/>
</dbReference>
<dbReference type="PANTHER" id="PTHR10728">
    <property type="entry name" value="CYTOSOLIC PHOSPHOLIPASE A2"/>
    <property type="match status" value="1"/>
</dbReference>
<comment type="caution">
    <text evidence="4">The sequence shown here is derived from an EMBL/GenBank/DDBJ whole genome shotgun (WGS) entry which is preliminary data.</text>
</comment>
<dbReference type="InterPro" id="IPR000182">
    <property type="entry name" value="GNAT_dom"/>
</dbReference>
<feature type="transmembrane region" description="Helical" evidence="2">
    <location>
        <begin position="434"/>
        <end position="452"/>
    </location>
</feature>
<feature type="transmembrane region" description="Helical" evidence="2">
    <location>
        <begin position="181"/>
        <end position="200"/>
    </location>
</feature>
<keyword evidence="2" id="KW-0472">Membrane</keyword>
<dbReference type="PANTHER" id="PTHR10728:SF40">
    <property type="entry name" value="PATATIN FAMILY PROTEIN"/>
    <property type="match status" value="1"/>
</dbReference>
<dbReference type="SUPFAM" id="SSF55729">
    <property type="entry name" value="Acyl-CoA N-acyltransferases (Nat)"/>
    <property type="match status" value="1"/>
</dbReference>
<name>A0ABM8QJH5_9BACT</name>
<gene>
    <name evidence="4" type="ORF">NSPZN2_10713</name>
</gene>
<organism evidence="4 5">
    <name type="scientific">Nitrospira defluvii</name>
    <dbReference type="NCBI Taxonomy" id="330214"/>
    <lineage>
        <taxon>Bacteria</taxon>
        <taxon>Pseudomonadati</taxon>
        <taxon>Nitrospirota</taxon>
        <taxon>Nitrospiria</taxon>
        <taxon>Nitrospirales</taxon>
        <taxon>Nitrospiraceae</taxon>
        <taxon>Nitrospira</taxon>
    </lineage>
</organism>